<accession>A0A852SPK4</accession>
<dbReference type="GO" id="GO:0005737">
    <property type="term" value="C:cytoplasm"/>
    <property type="evidence" value="ECO:0007669"/>
    <property type="project" value="TreeGrafter"/>
</dbReference>
<evidence type="ECO:0000313" key="6">
    <source>
        <dbReference type="Proteomes" id="UP000549913"/>
    </source>
</evidence>
<dbReference type="InterPro" id="IPR011990">
    <property type="entry name" value="TPR-like_helical_dom_sf"/>
</dbReference>
<dbReference type="GO" id="GO:0015035">
    <property type="term" value="F:protein-disulfide reductase activity"/>
    <property type="evidence" value="ECO:0007669"/>
    <property type="project" value="TreeGrafter"/>
</dbReference>
<dbReference type="Pfam" id="PF00085">
    <property type="entry name" value="Thioredoxin"/>
    <property type="match status" value="1"/>
</dbReference>
<dbReference type="SUPFAM" id="SSF52833">
    <property type="entry name" value="Thioredoxin-like"/>
    <property type="match status" value="1"/>
</dbReference>
<dbReference type="EMBL" id="JACCBM010000001">
    <property type="protein sequence ID" value="NYD70723.1"/>
    <property type="molecule type" value="Genomic_DNA"/>
</dbReference>
<protein>
    <submittedName>
        <fullName evidence="5">Putative thioredoxin</fullName>
    </submittedName>
</protein>
<dbReference type="AlphaFoldDB" id="A0A852SPK4"/>
<comment type="similarity">
    <text evidence="1">Belongs to the thioredoxin family.</text>
</comment>
<name>A0A852SPK4_9MICO</name>
<dbReference type="Gene3D" id="3.40.30.10">
    <property type="entry name" value="Glutaredoxin"/>
    <property type="match status" value="1"/>
</dbReference>
<dbReference type="PROSITE" id="PS51352">
    <property type="entry name" value="THIOREDOXIN_2"/>
    <property type="match status" value="1"/>
</dbReference>
<evidence type="ECO:0000256" key="3">
    <source>
        <dbReference type="SAM" id="MobiDB-lite"/>
    </source>
</evidence>
<dbReference type="SUPFAM" id="SSF48452">
    <property type="entry name" value="TPR-like"/>
    <property type="match status" value="1"/>
</dbReference>
<comment type="caution">
    <text evidence="5">The sequence shown here is derived from an EMBL/GenBank/DDBJ whole genome shotgun (WGS) entry which is preliminary data.</text>
</comment>
<feature type="region of interest" description="Disordered" evidence="3">
    <location>
        <begin position="22"/>
        <end position="41"/>
    </location>
</feature>
<keyword evidence="6" id="KW-1185">Reference proteome</keyword>
<proteinExistence type="inferred from homology"/>
<dbReference type="InterPro" id="IPR036249">
    <property type="entry name" value="Thioredoxin-like_sf"/>
</dbReference>
<evidence type="ECO:0000259" key="4">
    <source>
        <dbReference type="PROSITE" id="PS51352"/>
    </source>
</evidence>
<dbReference type="CDD" id="cd02956">
    <property type="entry name" value="ybbN"/>
    <property type="match status" value="1"/>
</dbReference>
<evidence type="ECO:0000313" key="5">
    <source>
        <dbReference type="EMBL" id="NYD70723.1"/>
    </source>
</evidence>
<dbReference type="Gene3D" id="1.25.40.10">
    <property type="entry name" value="Tetratricopeptide repeat domain"/>
    <property type="match status" value="1"/>
</dbReference>
<evidence type="ECO:0000256" key="1">
    <source>
        <dbReference type="ARBA" id="ARBA00008987"/>
    </source>
</evidence>
<dbReference type="PANTHER" id="PTHR45663:SF11">
    <property type="entry name" value="GEO12009P1"/>
    <property type="match status" value="1"/>
</dbReference>
<dbReference type="Proteomes" id="UP000549913">
    <property type="component" value="Unassembled WGS sequence"/>
</dbReference>
<reference evidence="5 6" key="1">
    <citation type="submission" date="2020-07" db="EMBL/GenBank/DDBJ databases">
        <title>Sequencing the genomes of 1000 actinobacteria strains.</title>
        <authorList>
            <person name="Klenk H.-P."/>
        </authorList>
    </citation>
    <scope>NUCLEOTIDE SEQUENCE [LARGE SCALE GENOMIC DNA]</scope>
    <source>
        <strain evidence="5 6">DSM 26474</strain>
    </source>
</reference>
<feature type="compositionally biased region" description="Low complexity" evidence="3">
    <location>
        <begin position="26"/>
        <end position="41"/>
    </location>
</feature>
<feature type="domain" description="Thioredoxin" evidence="4">
    <location>
        <begin position="24"/>
        <end position="159"/>
    </location>
</feature>
<dbReference type="InterPro" id="IPR013766">
    <property type="entry name" value="Thioredoxin_domain"/>
</dbReference>
<keyword evidence="2" id="KW-0676">Redox-active center</keyword>
<sequence>MSMIPPSAASLRGAVDLSSLVNRPQPGASAPGAGVAAGGASAAPGGTSGAGGLLQEATDATFTQFIELSNQVPVIVDLRADWAEASVELTALLTRIVTEYAGRLVLVGIDAQNNPQLAQAFQAQSVPTVAALVGGRPVQLFQGAYPEEEVRAVLEQVLQLAAQNGVTGTIDVGPVDPDAVAEPVEEPLPPHHAEAYDAIARGDYAEAIREYQTAIAQNPRDALAVAGLAQVKLLERLQDKSLDEIRSAAAAAPDDLAAQMLVADLDVSGGHIDDAFDRLLTLFPAQDADGKNAVRTRLLELFEVVGNDDPRVSAARRRLTMLLY</sequence>
<dbReference type="RefSeq" id="WP_179547804.1">
    <property type="nucleotide sequence ID" value="NZ_BSEW01000001.1"/>
</dbReference>
<dbReference type="Pfam" id="PF14561">
    <property type="entry name" value="TPR_20"/>
    <property type="match status" value="1"/>
</dbReference>
<gene>
    <name evidence="5" type="ORF">BJ984_001881</name>
</gene>
<evidence type="ECO:0000256" key="2">
    <source>
        <dbReference type="ARBA" id="ARBA00023284"/>
    </source>
</evidence>
<dbReference type="GO" id="GO:0006950">
    <property type="term" value="P:response to stress"/>
    <property type="evidence" value="ECO:0007669"/>
    <property type="project" value="UniProtKB-ARBA"/>
</dbReference>
<organism evidence="5 6">
    <name type="scientific">Herbiconiux flava</name>
    <dbReference type="NCBI Taxonomy" id="881268"/>
    <lineage>
        <taxon>Bacteria</taxon>
        <taxon>Bacillati</taxon>
        <taxon>Actinomycetota</taxon>
        <taxon>Actinomycetes</taxon>
        <taxon>Micrococcales</taxon>
        <taxon>Microbacteriaceae</taxon>
        <taxon>Herbiconiux</taxon>
    </lineage>
</organism>
<dbReference type="PANTHER" id="PTHR45663">
    <property type="entry name" value="GEO12009P1"/>
    <property type="match status" value="1"/>
</dbReference>